<evidence type="ECO:0000313" key="9">
    <source>
        <dbReference type="Proteomes" id="UP001205867"/>
    </source>
</evidence>
<reference evidence="8" key="1">
    <citation type="submission" date="2023-06" db="EMBL/GenBank/DDBJ databases">
        <title>lsaBGC provides a comprehensive framework for evolutionary analysis of biosynthetic gene clusters within focal taxa.</title>
        <authorList>
            <person name="Salamzade R."/>
            <person name="Sandstrom S."/>
            <person name="Kalan L.R."/>
        </authorList>
    </citation>
    <scope>NUCLEOTIDE SEQUENCE</scope>
    <source>
        <strain evidence="8">P3-SID899</strain>
    </source>
</reference>
<comment type="caution">
    <text evidence="8">The sequence shown here is derived from an EMBL/GenBank/DDBJ whole genome shotgun (WGS) entry which is preliminary data.</text>
</comment>
<evidence type="ECO:0000259" key="6">
    <source>
        <dbReference type="Pfam" id="PF13086"/>
    </source>
</evidence>
<dbReference type="CDD" id="cd18808">
    <property type="entry name" value="SF1_C_Upf1"/>
    <property type="match status" value="1"/>
</dbReference>
<gene>
    <name evidence="8" type="ORF">M3A82_005075</name>
</gene>
<evidence type="ECO:0000256" key="2">
    <source>
        <dbReference type="ARBA" id="ARBA00022741"/>
    </source>
</evidence>
<dbReference type="GO" id="GO:0003678">
    <property type="term" value="F:DNA helicase activity"/>
    <property type="evidence" value="ECO:0007669"/>
    <property type="project" value="UniProtKB-ARBA"/>
</dbReference>
<evidence type="ECO:0000256" key="5">
    <source>
        <dbReference type="ARBA" id="ARBA00022840"/>
    </source>
</evidence>
<keyword evidence="2" id="KW-0547">Nucleotide-binding</keyword>
<dbReference type="InterPro" id="IPR041677">
    <property type="entry name" value="DNA2/NAM7_AAA_11"/>
</dbReference>
<dbReference type="Pfam" id="PF13086">
    <property type="entry name" value="AAA_11"/>
    <property type="match status" value="1"/>
</dbReference>
<evidence type="ECO:0000313" key="8">
    <source>
        <dbReference type="EMBL" id="MCV7628714.1"/>
    </source>
</evidence>
<dbReference type="AlphaFoldDB" id="A0AAP3AGG0"/>
<evidence type="ECO:0000256" key="4">
    <source>
        <dbReference type="ARBA" id="ARBA00022806"/>
    </source>
</evidence>
<feature type="domain" description="DNA2/NAM7 helicase helicase" evidence="6">
    <location>
        <begin position="262"/>
        <end position="336"/>
    </location>
</feature>
<dbReference type="Gene3D" id="3.40.50.300">
    <property type="entry name" value="P-loop containing nucleotide triphosphate hydrolases"/>
    <property type="match status" value="3"/>
</dbReference>
<name>A0AAP3AGG0_MICLU</name>
<dbReference type="SUPFAM" id="SSF52540">
    <property type="entry name" value="P-loop containing nucleoside triphosphate hydrolases"/>
    <property type="match status" value="1"/>
</dbReference>
<dbReference type="PANTHER" id="PTHR43788:SF8">
    <property type="entry name" value="DNA-BINDING PROTEIN SMUBP-2"/>
    <property type="match status" value="1"/>
</dbReference>
<dbReference type="Proteomes" id="UP001205867">
    <property type="component" value="Unassembled WGS sequence"/>
</dbReference>
<keyword evidence="5" id="KW-0067">ATP-binding</keyword>
<dbReference type="PANTHER" id="PTHR43788">
    <property type="entry name" value="DNA2/NAM7 HELICASE FAMILY MEMBER"/>
    <property type="match status" value="1"/>
</dbReference>
<evidence type="ECO:0000259" key="7">
    <source>
        <dbReference type="Pfam" id="PF13087"/>
    </source>
</evidence>
<dbReference type="GO" id="GO:0016787">
    <property type="term" value="F:hydrolase activity"/>
    <property type="evidence" value="ECO:0007669"/>
    <property type="project" value="UniProtKB-KW"/>
</dbReference>
<evidence type="ECO:0000256" key="3">
    <source>
        <dbReference type="ARBA" id="ARBA00022801"/>
    </source>
</evidence>
<organism evidence="8 9">
    <name type="scientific">Micrococcus luteus</name>
    <name type="common">Micrococcus lysodeikticus</name>
    <dbReference type="NCBI Taxonomy" id="1270"/>
    <lineage>
        <taxon>Bacteria</taxon>
        <taxon>Bacillati</taxon>
        <taxon>Actinomycetota</taxon>
        <taxon>Actinomycetes</taxon>
        <taxon>Micrococcales</taxon>
        <taxon>Micrococcaceae</taxon>
        <taxon>Micrococcus</taxon>
    </lineage>
</organism>
<accession>A0AAP3AGG0</accession>
<dbReference type="InterPro" id="IPR041679">
    <property type="entry name" value="DNA2/NAM7-like_C"/>
</dbReference>
<keyword evidence="3" id="KW-0378">Hydrolase</keyword>
<dbReference type="InterPro" id="IPR027417">
    <property type="entry name" value="P-loop_NTPase"/>
</dbReference>
<feature type="domain" description="DNA2/NAM7 helicase-like C-terminal" evidence="7">
    <location>
        <begin position="775"/>
        <end position="959"/>
    </location>
</feature>
<dbReference type="InterPro" id="IPR047187">
    <property type="entry name" value="SF1_C_Upf1"/>
</dbReference>
<protein>
    <submittedName>
        <fullName evidence="8">DEAD/DEAH box helicase</fullName>
    </submittedName>
</protein>
<comment type="similarity">
    <text evidence="1">Belongs to the DNA2/NAM7 helicase family.</text>
</comment>
<dbReference type="Pfam" id="PF13087">
    <property type="entry name" value="AAA_12"/>
    <property type="match status" value="1"/>
</dbReference>
<sequence>MDATSQQLTRYYRAIQTQANLQDCRFTSRTPFATVSSADITAGRLDEAVTNELFTLAKARRDRPLDVIISLATLQNGGQAEGLALIAAQLDADGRLTADLGSQAPWIPASRLRSSGVTDRQLMVGTLAGFWRWRLTAGEERVSQAEDFADVIAYTEAMVDAVFDAKLITAGLKGERQAELHRPGAVPHTCWLTPGTVIEANGAILDLYRHLVEDDPSPALYEQFVALDGQDRSSEDGIDEDRDLLLETATRATGSMSDGFPLTASQRRAVHAFLLDGQGDVTAVSGPPGTGKTTMLQSVVASLIVTHCLQDRSAPLIMGTSTNNQAVTNIIDSFSSVAKDDAGPLARRWLPAATEDGAADTPLRGLAAYAPAGAKAKEAQAKGYLLENNRKAGVYTQYSAPEYVKAATARFLADLGGYTTAARFGAPTDLAKAEAFLAKALKRVDQRRRELLTARHAADAAIPAPAGPGADVAALRAEMAVHEDRLRFWTSVAAAGPTDAMDAEFNHDDSEPAPAFDSVDEFRAFYQNRLVELAGTLERAERDQAARAGVAHQATLTYGQAVAEPLKDLTRLCLLTEEQVDRLRTAEDLLALDQALDVTVRHAAFWLAVHRYEVQWLTVCAGEDLIPQPERNRTTLRYMDRYWPQAAALTPCFVMTAYQLPKYFKLWAKAGEKSAYDLERADLLIVDEAGQVDASLGAAAFALAKRALVVGDVQQLAPVWGIDPESDRVMGESFGFGSDWDTLERRGLTASDHSSVMMAAAGASRWSYGKDDDEGLFLAEHFRCRSEIIEYCNELLYKGQLVPSRPSAGYRLEGLVEHPFLFREVPGSEDRRQGSSRVNPTEAEAIAAWLDEHWDRFCEAYGAAGDPEKEKGVFGVVTPFAAQARVIRQTLGRVLGPDRAKLVTVGTAHTLQGAERSIVLFSSVYGDNSGQASFIDNTLELMNVAVSRAKDLFIVFGAKTRWNDGGPVFRLVRRMAVKDAPAGQPAVTHDDGQVAAPVEVAAAEPISAAEPAAEPSVPEASAPKSGDAVVARAMIAAWDESGGLPDGLKLSAVKLNKALAAAGLIRKGDRGWEPTDEGAAVGIVGYEGERDGETFVNVKYTPAAQVALLDRIRSGALSLG</sequence>
<keyword evidence="4 8" id="KW-0347">Helicase</keyword>
<proteinExistence type="inferred from homology"/>
<dbReference type="InterPro" id="IPR050534">
    <property type="entry name" value="Coronavir_polyprotein_1ab"/>
</dbReference>
<evidence type="ECO:0000256" key="1">
    <source>
        <dbReference type="ARBA" id="ARBA00007913"/>
    </source>
</evidence>
<dbReference type="EMBL" id="JALXKZ020000007">
    <property type="protein sequence ID" value="MCV7628714.1"/>
    <property type="molecule type" value="Genomic_DNA"/>
</dbReference>
<dbReference type="GO" id="GO:0005524">
    <property type="term" value="F:ATP binding"/>
    <property type="evidence" value="ECO:0007669"/>
    <property type="project" value="UniProtKB-KW"/>
</dbReference>